<dbReference type="PANTHER" id="PTHR17490">
    <property type="entry name" value="SUA5"/>
    <property type="match status" value="1"/>
</dbReference>
<organism evidence="13 14">
    <name type="scientific">Candidatus Taylorbacteria bacterium RIFCSPLOWO2_12_FULL_43_20</name>
    <dbReference type="NCBI Taxonomy" id="1802332"/>
    <lineage>
        <taxon>Bacteria</taxon>
        <taxon>Candidatus Tayloriibacteriota</taxon>
    </lineage>
</organism>
<protein>
    <recommendedName>
        <fullName evidence="10">L-threonylcarbamoyladenylate synthase</fullName>
        <ecNumber evidence="3">2.7.7.87</ecNumber>
    </recommendedName>
    <alternativeName>
        <fullName evidence="10">L-threonylcarbamoyladenylate synthase</fullName>
    </alternativeName>
</protein>
<dbReference type="GO" id="GO:0000049">
    <property type="term" value="F:tRNA binding"/>
    <property type="evidence" value="ECO:0007669"/>
    <property type="project" value="TreeGrafter"/>
</dbReference>
<comment type="catalytic activity">
    <reaction evidence="11">
        <text>L-threonine + hydrogencarbonate + ATP = L-threonylcarbamoyladenylate + diphosphate + H2O</text>
        <dbReference type="Rhea" id="RHEA:36407"/>
        <dbReference type="ChEBI" id="CHEBI:15377"/>
        <dbReference type="ChEBI" id="CHEBI:17544"/>
        <dbReference type="ChEBI" id="CHEBI:30616"/>
        <dbReference type="ChEBI" id="CHEBI:33019"/>
        <dbReference type="ChEBI" id="CHEBI:57926"/>
        <dbReference type="ChEBI" id="CHEBI:73682"/>
        <dbReference type="EC" id="2.7.7.87"/>
    </reaction>
</comment>
<dbReference type="PANTHER" id="PTHR17490:SF16">
    <property type="entry name" value="THREONYLCARBAMOYL-AMP SYNTHASE"/>
    <property type="match status" value="1"/>
</dbReference>
<dbReference type="InterPro" id="IPR006070">
    <property type="entry name" value="Sua5-like_dom"/>
</dbReference>
<dbReference type="GO" id="GO:0003725">
    <property type="term" value="F:double-stranded RNA binding"/>
    <property type="evidence" value="ECO:0007669"/>
    <property type="project" value="InterPro"/>
</dbReference>
<dbReference type="GO" id="GO:0061710">
    <property type="term" value="F:L-threonylcarbamoyladenylate synthase"/>
    <property type="evidence" value="ECO:0007669"/>
    <property type="project" value="UniProtKB-EC"/>
</dbReference>
<evidence type="ECO:0000313" key="14">
    <source>
        <dbReference type="Proteomes" id="UP000177269"/>
    </source>
</evidence>
<keyword evidence="9" id="KW-0067">ATP-binding</keyword>
<dbReference type="AlphaFoldDB" id="A0A1G2P2X3"/>
<evidence type="ECO:0000256" key="8">
    <source>
        <dbReference type="ARBA" id="ARBA00022741"/>
    </source>
</evidence>
<dbReference type="GO" id="GO:0006450">
    <property type="term" value="P:regulation of translational fidelity"/>
    <property type="evidence" value="ECO:0007669"/>
    <property type="project" value="TreeGrafter"/>
</dbReference>
<evidence type="ECO:0000259" key="12">
    <source>
        <dbReference type="PROSITE" id="PS51163"/>
    </source>
</evidence>
<evidence type="ECO:0000256" key="5">
    <source>
        <dbReference type="ARBA" id="ARBA00022679"/>
    </source>
</evidence>
<reference evidence="13 14" key="1">
    <citation type="journal article" date="2016" name="Nat. Commun.">
        <title>Thousands of microbial genomes shed light on interconnected biogeochemical processes in an aquifer system.</title>
        <authorList>
            <person name="Anantharaman K."/>
            <person name="Brown C.T."/>
            <person name="Hug L.A."/>
            <person name="Sharon I."/>
            <person name="Castelle C.J."/>
            <person name="Probst A.J."/>
            <person name="Thomas B.C."/>
            <person name="Singh A."/>
            <person name="Wilkins M.J."/>
            <person name="Karaoz U."/>
            <person name="Brodie E.L."/>
            <person name="Williams K.H."/>
            <person name="Hubbard S.S."/>
            <person name="Banfield J.F."/>
        </authorList>
    </citation>
    <scope>NUCLEOTIDE SEQUENCE [LARGE SCALE GENOMIC DNA]</scope>
</reference>
<comment type="subcellular location">
    <subcellularLocation>
        <location evidence="1">Cytoplasm</location>
    </subcellularLocation>
</comment>
<evidence type="ECO:0000256" key="9">
    <source>
        <dbReference type="ARBA" id="ARBA00022840"/>
    </source>
</evidence>
<keyword evidence="5" id="KW-0808">Transferase</keyword>
<evidence type="ECO:0000256" key="6">
    <source>
        <dbReference type="ARBA" id="ARBA00022694"/>
    </source>
</evidence>
<evidence type="ECO:0000256" key="4">
    <source>
        <dbReference type="ARBA" id="ARBA00022490"/>
    </source>
</evidence>
<keyword evidence="8" id="KW-0547">Nucleotide-binding</keyword>
<accession>A0A1G2P2X3</accession>
<dbReference type="EC" id="2.7.7.87" evidence="3"/>
<dbReference type="Pfam" id="PF01300">
    <property type="entry name" value="Sua5_yciO_yrdC"/>
    <property type="match status" value="1"/>
</dbReference>
<evidence type="ECO:0000256" key="7">
    <source>
        <dbReference type="ARBA" id="ARBA00022695"/>
    </source>
</evidence>
<dbReference type="GO" id="GO:0005737">
    <property type="term" value="C:cytoplasm"/>
    <property type="evidence" value="ECO:0007669"/>
    <property type="project" value="UniProtKB-SubCell"/>
</dbReference>
<keyword evidence="7" id="KW-0548">Nucleotidyltransferase</keyword>
<dbReference type="InterPro" id="IPR050156">
    <property type="entry name" value="TC-AMP_synthase_SUA5"/>
</dbReference>
<dbReference type="Gene3D" id="3.90.870.10">
    <property type="entry name" value="DHBP synthase"/>
    <property type="match status" value="1"/>
</dbReference>
<proteinExistence type="inferred from homology"/>
<dbReference type="GO" id="GO:0008033">
    <property type="term" value="P:tRNA processing"/>
    <property type="evidence" value="ECO:0007669"/>
    <property type="project" value="UniProtKB-KW"/>
</dbReference>
<gene>
    <name evidence="13" type="ORF">A3G52_02145</name>
</gene>
<evidence type="ECO:0000256" key="1">
    <source>
        <dbReference type="ARBA" id="ARBA00004496"/>
    </source>
</evidence>
<evidence type="ECO:0000313" key="13">
    <source>
        <dbReference type="EMBL" id="OHA42697.1"/>
    </source>
</evidence>
<feature type="domain" description="YrdC-like" evidence="12">
    <location>
        <begin position="6"/>
        <end position="190"/>
    </location>
</feature>
<dbReference type="SUPFAM" id="SSF55821">
    <property type="entry name" value="YrdC/RibB"/>
    <property type="match status" value="1"/>
</dbReference>
<sequence length="191" mass="21336">MTHIYKTNNKEIIELLKSGKTAVVPTDTIYGLVGSALNRQTVERIYEIKDRNSLKPFIILAGSYEILDDFGIVIDKYTRSILDKIWPGKVSVIFHGVSQEFDYLTRGGDSLAIRIPDNSQLRQVITETGPLVAPSANPEGKPPAVNIKEAEIYFGESVDFYVDGGELRGEPSRIIEIENGKIKEIRGRINK</sequence>
<keyword evidence="6" id="KW-0819">tRNA processing</keyword>
<evidence type="ECO:0000256" key="11">
    <source>
        <dbReference type="ARBA" id="ARBA00048366"/>
    </source>
</evidence>
<dbReference type="PROSITE" id="PS51163">
    <property type="entry name" value="YRDC"/>
    <property type="match status" value="1"/>
</dbReference>
<evidence type="ECO:0000256" key="10">
    <source>
        <dbReference type="ARBA" id="ARBA00029774"/>
    </source>
</evidence>
<name>A0A1G2P2X3_9BACT</name>
<dbReference type="Proteomes" id="UP000177269">
    <property type="component" value="Unassembled WGS sequence"/>
</dbReference>
<dbReference type="GO" id="GO:0005524">
    <property type="term" value="F:ATP binding"/>
    <property type="evidence" value="ECO:0007669"/>
    <property type="project" value="UniProtKB-KW"/>
</dbReference>
<comment type="caution">
    <text evidence="13">The sequence shown here is derived from an EMBL/GenBank/DDBJ whole genome shotgun (WGS) entry which is preliminary data.</text>
</comment>
<keyword evidence="4" id="KW-0963">Cytoplasm</keyword>
<comment type="similarity">
    <text evidence="2">Belongs to the SUA5 family.</text>
</comment>
<evidence type="ECO:0000256" key="3">
    <source>
        <dbReference type="ARBA" id="ARBA00012584"/>
    </source>
</evidence>
<dbReference type="InterPro" id="IPR017945">
    <property type="entry name" value="DHBP_synth_RibB-like_a/b_dom"/>
</dbReference>
<dbReference type="NCBIfam" id="TIGR00057">
    <property type="entry name" value="L-threonylcarbamoyladenylate synthase"/>
    <property type="match status" value="1"/>
</dbReference>
<dbReference type="EMBL" id="MHSK01000007">
    <property type="protein sequence ID" value="OHA42697.1"/>
    <property type="molecule type" value="Genomic_DNA"/>
</dbReference>
<evidence type="ECO:0000256" key="2">
    <source>
        <dbReference type="ARBA" id="ARBA00007663"/>
    </source>
</evidence>